<organism evidence="2 3">
    <name type="scientific">Myxococcus llanfairpwllgwyngyllgogerychwyrndrobwllllantysiliogogogochensis</name>
    <dbReference type="NCBI Taxonomy" id="2590453"/>
    <lineage>
        <taxon>Bacteria</taxon>
        <taxon>Pseudomonadati</taxon>
        <taxon>Myxococcota</taxon>
        <taxon>Myxococcia</taxon>
        <taxon>Myxococcales</taxon>
        <taxon>Cystobacterineae</taxon>
        <taxon>Myxococcaceae</taxon>
        <taxon>Myxococcus</taxon>
    </lineage>
</organism>
<comment type="caution">
    <text evidence="2">The sequence shown here is derived from an EMBL/GenBank/DDBJ whole genome shotgun (WGS) entry which is preliminary data.</text>
</comment>
<dbReference type="Proteomes" id="UP000315369">
    <property type="component" value="Unassembled WGS sequence"/>
</dbReference>
<accession>A0A540X1W9</accession>
<feature type="compositionally biased region" description="Basic and acidic residues" evidence="1">
    <location>
        <begin position="663"/>
        <end position="684"/>
    </location>
</feature>
<proteinExistence type="predicted"/>
<evidence type="ECO:0000313" key="2">
    <source>
        <dbReference type="EMBL" id="TQF15241.1"/>
    </source>
</evidence>
<feature type="compositionally biased region" description="Basic and acidic residues" evidence="1">
    <location>
        <begin position="426"/>
        <end position="453"/>
    </location>
</feature>
<feature type="compositionally biased region" description="Polar residues" evidence="1">
    <location>
        <begin position="794"/>
        <end position="808"/>
    </location>
</feature>
<evidence type="ECO:0000313" key="3">
    <source>
        <dbReference type="Proteomes" id="UP000315369"/>
    </source>
</evidence>
<feature type="region of interest" description="Disordered" evidence="1">
    <location>
        <begin position="372"/>
        <end position="684"/>
    </location>
</feature>
<feature type="compositionally biased region" description="Basic and acidic residues" evidence="1">
    <location>
        <begin position="20"/>
        <end position="70"/>
    </location>
</feature>
<dbReference type="OrthoDB" id="5478169at2"/>
<feature type="compositionally biased region" description="Polar residues" evidence="1">
    <location>
        <begin position="1"/>
        <end position="11"/>
    </location>
</feature>
<feature type="region of interest" description="Disordered" evidence="1">
    <location>
        <begin position="927"/>
        <end position="1005"/>
    </location>
</feature>
<feature type="compositionally biased region" description="Polar residues" evidence="1">
    <location>
        <begin position="904"/>
        <end position="913"/>
    </location>
</feature>
<feature type="compositionally biased region" description="Polar residues" evidence="1">
    <location>
        <begin position="823"/>
        <end position="839"/>
    </location>
</feature>
<feature type="compositionally biased region" description="Basic and acidic residues" evidence="1">
    <location>
        <begin position="78"/>
        <end position="89"/>
    </location>
</feature>
<feature type="region of interest" description="Disordered" evidence="1">
    <location>
        <begin position="884"/>
        <end position="913"/>
    </location>
</feature>
<feature type="compositionally biased region" description="Polar residues" evidence="1">
    <location>
        <begin position="469"/>
        <end position="496"/>
    </location>
</feature>
<reference evidence="2 3" key="1">
    <citation type="submission" date="2019-06" db="EMBL/GenBank/DDBJ databases">
        <authorList>
            <person name="Livingstone P."/>
            <person name="Whitworth D."/>
        </authorList>
    </citation>
    <scope>NUCLEOTIDE SEQUENCE [LARGE SCALE GENOMIC DNA]</scope>
    <source>
        <strain evidence="2 3">AM401</strain>
    </source>
</reference>
<feature type="compositionally biased region" description="Pro residues" evidence="1">
    <location>
        <begin position="954"/>
        <end position="964"/>
    </location>
</feature>
<protein>
    <submittedName>
        <fullName evidence="2">Uncharacterized protein</fullName>
    </submittedName>
</protein>
<feature type="compositionally biased region" description="Basic and acidic residues" evidence="1">
    <location>
        <begin position="409"/>
        <end position="418"/>
    </location>
</feature>
<feature type="compositionally biased region" description="Polar residues" evidence="1">
    <location>
        <begin position="992"/>
        <end position="1005"/>
    </location>
</feature>
<keyword evidence="3" id="KW-1185">Reference proteome</keyword>
<feature type="region of interest" description="Disordered" evidence="1">
    <location>
        <begin position="1"/>
        <end position="115"/>
    </location>
</feature>
<gene>
    <name evidence="2" type="ORF">FJV41_14720</name>
</gene>
<feature type="compositionally biased region" description="Low complexity" evidence="1">
    <location>
        <begin position="970"/>
        <end position="991"/>
    </location>
</feature>
<feature type="region of interest" description="Disordered" evidence="1">
    <location>
        <begin position="720"/>
        <end position="861"/>
    </location>
</feature>
<dbReference type="RefSeq" id="WP_141643104.1">
    <property type="nucleotide sequence ID" value="NZ_VIFM01000048.1"/>
</dbReference>
<feature type="compositionally biased region" description="Polar residues" evidence="1">
    <location>
        <begin position="169"/>
        <end position="180"/>
    </location>
</feature>
<name>A0A540X1W9_9BACT</name>
<feature type="compositionally biased region" description="Polar residues" evidence="1">
    <location>
        <begin position="613"/>
        <end position="636"/>
    </location>
</feature>
<dbReference type="AlphaFoldDB" id="A0A540X1W9"/>
<feature type="compositionally biased region" description="Basic and acidic residues" evidence="1">
    <location>
        <begin position="574"/>
        <end position="591"/>
    </location>
</feature>
<feature type="region of interest" description="Disordered" evidence="1">
    <location>
        <begin position="165"/>
        <end position="203"/>
    </location>
</feature>
<feature type="compositionally biased region" description="Low complexity" evidence="1">
    <location>
        <begin position="497"/>
        <end position="506"/>
    </location>
</feature>
<sequence>MSPPVSNNGNNAAQIAAAEAQRRQAEEARRHAEEARKAAENQKKAAAEAQKKAAETQKKKASEAQQKARTDASQAKVAADKEKAAKAAKETAQTKANEAQAKVDTLGKGPNLSDQARKDLDAATKVAKDTKAAATKANDTFLQAQKDATAARQLSDTSHNKAIEEGNKAIQTQKSANTSAKAAGEPPPYADANQVRDVFDAGSLDPKAQERLFGTKSVVSPEEAVRADAKAVGDASIRSPADGAKELRRQVEANPDPAYREALMKESRGAINLMTSSLGRPEVTQDQANQIVSDLSHAAEQTSPQASRDVADSFRRAETEAGYGHKVEEKLTPALKAGAKDPAVTNVAKGLVDGLRADGKYDLADVITRQSPELEKVSPQNAGQTKARAELDVQSAKEGKDTVATQQKQLDEATRGQVDELFTASKDQKPPEGFEAVDTKDPRRVEFVQKDPAGEVTARISATRDDKNNVTLDTSTVDPQSKQVTREVVTSNGPEGTTTSQTATWTPAKGQDIRNPPSIEDLKKSRDPAVAVEESKVSRDNGDLLTTTYKQGGGGVEGSETRFSQQEGEGGLDDNFKDKFNEDQPIDRTETKSYSIPPPGTKGPDGKDLEPSYTRTQTFSQGEGVNEVQATATMSKALTAEDGFNVDKGPRNAGDLSSLSGKLKSEDGEKGEAFDGDKDNPKQWVLEKTDGSKYSSQTFIEGHPDISVVTERTAKGNTVEETVKGKVYGTEGDKKGEPVDISSTSSHAYDDKGILTNAKSETKGADGVTTKQDYQRTDTVGPDGRLQVDERSSSTRTPPGGQPTTVTSERQRRESDAGVLQLVNASKNVTGPDGSSQVRVTPEKTELSVNGKPVPEGDLGKLDTKERALLDVTRGEMAKELYNLAMTPEPGTAKEESEGPISKPESTGDVTTALSINKDVLGLIEQDALNTLMQESTPPADPANPPASGQTDPATPPPGDPAAPPASGQTDPAAPPATDDTTTPPATGDADSSGTPDGDTGTNDSETARLAKFARGVQVGAESLGIVGNTLGALSSGADLVNNISQGNYVAAAQNVADIGGGVGGIVQGVGGLRGGSELATGIAGAGNEVGGLAGLRAASTTASGFREALAVGGKLGAIGTGLGVVSGGLDIVGGIQAGDGWQIAKGGVSIAGAIGAGVAVGAIGGPVGAGVGLLIGVGVYGVGKLFDKMSEGDKEHQIAGVEI</sequence>
<feature type="region of interest" description="Disordered" evidence="1">
    <location>
        <begin position="221"/>
        <end position="247"/>
    </location>
</feature>
<dbReference type="EMBL" id="VIFM01000048">
    <property type="protein sequence ID" value="TQF15241.1"/>
    <property type="molecule type" value="Genomic_DNA"/>
</dbReference>
<evidence type="ECO:0000256" key="1">
    <source>
        <dbReference type="SAM" id="MobiDB-lite"/>
    </source>
</evidence>
<feature type="compositionally biased region" description="Basic and acidic residues" evidence="1">
    <location>
        <begin position="387"/>
        <end position="401"/>
    </location>
</feature>
<feature type="compositionally biased region" description="Low complexity" evidence="1">
    <location>
        <begin position="90"/>
        <end position="99"/>
    </location>
</feature>
<feature type="compositionally biased region" description="Polar residues" evidence="1">
    <location>
        <begin position="928"/>
        <end position="937"/>
    </location>
</feature>
<feature type="compositionally biased region" description="Basic and acidic residues" evidence="1">
    <location>
        <begin position="520"/>
        <end position="542"/>
    </location>
</feature>